<dbReference type="EC" id="4.4.1.13" evidence="3"/>
<evidence type="ECO:0000256" key="7">
    <source>
        <dbReference type="ARBA" id="ARBA00047517"/>
    </source>
</evidence>
<comment type="caution">
    <text evidence="15">The sequence shown here is derived from an EMBL/GenBank/DDBJ whole genome shotgun (WGS) entry which is preliminary data.</text>
</comment>
<dbReference type="PANTHER" id="PTHR11808:SF15">
    <property type="entry name" value="CYSTATHIONINE GAMMA-LYASE"/>
    <property type="match status" value="1"/>
</dbReference>
<evidence type="ECO:0000256" key="10">
    <source>
        <dbReference type="ARBA" id="ARBA00072331"/>
    </source>
</evidence>
<evidence type="ECO:0000313" key="16">
    <source>
        <dbReference type="Proteomes" id="UP000051673"/>
    </source>
</evidence>
<accession>A0A0R2JN59</accession>
<dbReference type="EMBL" id="JQCD01000021">
    <property type="protein sequence ID" value="KRN77318.1"/>
    <property type="molecule type" value="Genomic_DNA"/>
</dbReference>
<dbReference type="Gene3D" id="3.40.640.10">
    <property type="entry name" value="Type I PLP-dependent aspartate aminotransferase-like (Major domain)"/>
    <property type="match status" value="1"/>
</dbReference>
<evidence type="ECO:0000256" key="6">
    <source>
        <dbReference type="ARBA" id="ARBA00047213"/>
    </source>
</evidence>
<dbReference type="GO" id="GO:0005737">
    <property type="term" value="C:cytoplasm"/>
    <property type="evidence" value="ECO:0007669"/>
    <property type="project" value="TreeGrafter"/>
</dbReference>
<dbReference type="Pfam" id="PF01053">
    <property type="entry name" value="Cys_Met_Meta_PP"/>
    <property type="match status" value="1"/>
</dbReference>
<dbReference type="PANTHER" id="PTHR11808">
    <property type="entry name" value="TRANS-SULFURATION ENZYME FAMILY MEMBER"/>
    <property type="match status" value="1"/>
</dbReference>
<dbReference type="InterPro" id="IPR015422">
    <property type="entry name" value="PyrdxlP-dep_Trfase_small"/>
</dbReference>
<dbReference type="PIRSF" id="PIRSF001434">
    <property type="entry name" value="CGS"/>
    <property type="match status" value="1"/>
</dbReference>
<dbReference type="GO" id="GO:0047804">
    <property type="term" value="F:cysteine-S-conjugate beta-lyase activity"/>
    <property type="evidence" value="ECO:0007669"/>
    <property type="project" value="UniProtKB-EC"/>
</dbReference>
<comment type="catalytic activity">
    <reaction evidence="7">
        <text>L,L-cystathionine + H2O = L-homocysteine + pyruvate + NH4(+)</text>
        <dbReference type="Rhea" id="RHEA:13965"/>
        <dbReference type="ChEBI" id="CHEBI:15361"/>
        <dbReference type="ChEBI" id="CHEBI:15377"/>
        <dbReference type="ChEBI" id="CHEBI:28938"/>
        <dbReference type="ChEBI" id="CHEBI:58161"/>
        <dbReference type="ChEBI" id="CHEBI:58199"/>
    </reaction>
</comment>
<dbReference type="OrthoDB" id="9780685at2"/>
<dbReference type="GO" id="GO:0004123">
    <property type="term" value="F:cystathionine gamma-lyase activity"/>
    <property type="evidence" value="ECO:0007669"/>
    <property type="project" value="TreeGrafter"/>
</dbReference>
<evidence type="ECO:0000256" key="13">
    <source>
        <dbReference type="PIRSR" id="PIRSR001434-2"/>
    </source>
</evidence>
<dbReference type="STRING" id="1620.IV67_GL001675"/>
<dbReference type="InterPro" id="IPR000277">
    <property type="entry name" value="Cys/Met-Metab_PyrdxlP-dep_enz"/>
</dbReference>
<dbReference type="PATRIC" id="fig|1620.3.peg.1712"/>
<dbReference type="GO" id="GO:0019343">
    <property type="term" value="P:cysteine biosynthetic process via cystathionine"/>
    <property type="evidence" value="ECO:0007669"/>
    <property type="project" value="TreeGrafter"/>
</dbReference>
<evidence type="ECO:0000256" key="14">
    <source>
        <dbReference type="RuleBase" id="RU362118"/>
    </source>
</evidence>
<evidence type="ECO:0000256" key="2">
    <source>
        <dbReference type="ARBA" id="ARBA00009077"/>
    </source>
</evidence>
<sequence length="379" mass="41025">MDFETKVIHGGIQNDPATGAVVPAIYQTSTYRQQELGGDAPYEYTRGENPTRFAVESVMAALENGKHGFAFSSGMAAVHAVMTLLHSGDHLIMGNDVYGGTFRLVNSILNELGITYTAVDTADTDAIEAAMQENTKMVYLETPSNPLLHVTDIAAATKVAHAHNALAVVDNTFASPYNQTPLDLGADIVMASGTKYLGGHSDTISGFVVTSDDAVADQIKLIQLSIGAVLSPQESFLIQRSLKTLALRVERHNENAMALAEWLNNHEKVQKVYYPGLPGTPDYEIAKEQMRGFGGMMSIELQDGLDTKKFVENLHVFQLAESLGGVESLIEVPAVMTHASIPREVRLENGIKDELVRISVGIENIEDLKQDLAQGLDAL</sequence>
<dbReference type="Gene3D" id="3.90.1150.10">
    <property type="entry name" value="Aspartate Aminotransferase, domain 1"/>
    <property type="match status" value="1"/>
</dbReference>
<dbReference type="InterPro" id="IPR015424">
    <property type="entry name" value="PyrdxlP-dep_Trfase"/>
</dbReference>
<dbReference type="CDD" id="cd00614">
    <property type="entry name" value="CGS_like"/>
    <property type="match status" value="1"/>
</dbReference>
<reference evidence="15 16" key="1">
    <citation type="journal article" date="2015" name="Genome Announc.">
        <title>Expanding the biotechnology potential of lactobacilli through comparative genomics of 213 strains and associated genera.</title>
        <authorList>
            <person name="Sun Z."/>
            <person name="Harris H.M."/>
            <person name="McCann A."/>
            <person name="Guo C."/>
            <person name="Argimon S."/>
            <person name="Zhang W."/>
            <person name="Yang X."/>
            <person name="Jeffery I.B."/>
            <person name="Cooney J.C."/>
            <person name="Kagawa T.F."/>
            <person name="Liu W."/>
            <person name="Song Y."/>
            <person name="Salvetti E."/>
            <person name="Wrobel A."/>
            <person name="Rasinkangas P."/>
            <person name="Parkhill J."/>
            <person name="Rea M.C."/>
            <person name="O'Sullivan O."/>
            <person name="Ritari J."/>
            <person name="Douillard F.P."/>
            <person name="Paul Ross R."/>
            <person name="Yang R."/>
            <person name="Briner A.E."/>
            <person name="Felis G.E."/>
            <person name="de Vos W.M."/>
            <person name="Barrangou R."/>
            <person name="Klaenhammer T.R."/>
            <person name="Caufield P.W."/>
            <person name="Cui Y."/>
            <person name="Zhang H."/>
            <person name="O'Toole P.W."/>
        </authorList>
    </citation>
    <scope>NUCLEOTIDE SEQUENCE [LARGE SCALE GENOMIC DNA]</scope>
    <source>
        <strain evidence="15 16">DSM 20014</strain>
    </source>
</reference>
<organism evidence="15 16">
    <name type="scientific">Weissella minor</name>
    <dbReference type="NCBI Taxonomy" id="1620"/>
    <lineage>
        <taxon>Bacteria</taxon>
        <taxon>Bacillati</taxon>
        <taxon>Bacillota</taxon>
        <taxon>Bacilli</taxon>
        <taxon>Lactobacillales</taxon>
        <taxon>Lactobacillaceae</taxon>
        <taxon>Weissella</taxon>
    </lineage>
</organism>
<dbReference type="PROSITE" id="PS00868">
    <property type="entry name" value="CYS_MET_METAB_PP"/>
    <property type="match status" value="1"/>
</dbReference>
<proteinExistence type="inferred from homology"/>
<comment type="catalytic activity">
    <reaction evidence="8">
        <text>an S-substituted L-cysteine + H2O = a thiol + pyruvate + NH4(+)</text>
        <dbReference type="Rhea" id="RHEA:18121"/>
        <dbReference type="ChEBI" id="CHEBI:15361"/>
        <dbReference type="ChEBI" id="CHEBI:15377"/>
        <dbReference type="ChEBI" id="CHEBI:28938"/>
        <dbReference type="ChEBI" id="CHEBI:29256"/>
        <dbReference type="ChEBI" id="CHEBI:58717"/>
        <dbReference type="EC" id="4.4.1.13"/>
    </reaction>
</comment>
<dbReference type="FunFam" id="3.40.640.10:FF:000009">
    <property type="entry name" value="Cystathionine gamma-synthase homolog"/>
    <property type="match status" value="1"/>
</dbReference>
<dbReference type="FunFam" id="3.90.1150.10:FF:000008">
    <property type="entry name" value="Cystathionine gamma-synthase"/>
    <property type="match status" value="1"/>
</dbReference>
<evidence type="ECO:0000256" key="11">
    <source>
        <dbReference type="ARBA" id="ARBA00082255"/>
    </source>
</evidence>
<evidence type="ECO:0000256" key="12">
    <source>
        <dbReference type="ARBA" id="ARBA00083175"/>
    </source>
</evidence>
<evidence type="ECO:0000256" key="4">
    <source>
        <dbReference type="ARBA" id="ARBA00022898"/>
    </source>
</evidence>
<evidence type="ECO:0000256" key="1">
    <source>
        <dbReference type="ARBA" id="ARBA00001933"/>
    </source>
</evidence>
<comment type="cofactor">
    <cofactor evidence="1 14">
        <name>pyridoxal 5'-phosphate</name>
        <dbReference type="ChEBI" id="CHEBI:597326"/>
    </cofactor>
</comment>
<evidence type="ECO:0000313" key="15">
    <source>
        <dbReference type="EMBL" id="KRN77318.1"/>
    </source>
</evidence>
<dbReference type="GO" id="GO:0019346">
    <property type="term" value="P:transsulfuration"/>
    <property type="evidence" value="ECO:0007669"/>
    <property type="project" value="InterPro"/>
</dbReference>
<comment type="function">
    <text evidence="9">The enzymatic degradation of amino acids in cheese is believed to generate aroma compounds and therefore to be essential for flavor development. Cystathionine beta-lyase (CBL) can convert cystathionine to homocysteine but is also able to catalyze an alpha, gamma elimination. With methionine as a substrate, it produces volatile sulfur compounds which are important for flavor formation in Gouda cheese.</text>
</comment>
<comment type="pathway">
    <text evidence="5">Amino-acid biosynthesis; L-methionine biosynthesis via de novo pathway; L-homocysteine from L-cystathionine: step 1/1.</text>
</comment>
<name>A0A0R2JN59_9LACO</name>
<feature type="modified residue" description="N6-(pyridoxal phosphate)lysine" evidence="13">
    <location>
        <position position="195"/>
    </location>
</feature>
<keyword evidence="15" id="KW-0456">Lyase</keyword>
<keyword evidence="4 13" id="KW-0663">Pyridoxal phosphate</keyword>
<dbReference type="Proteomes" id="UP000051673">
    <property type="component" value="Unassembled WGS sequence"/>
</dbReference>
<comment type="similarity">
    <text evidence="2 14">Belongs to the trans-sulfuration enzymes family.</text>
</comment>
<protein>
    <recommendedName>
        <fullName evidence="10">Cystathionine beta-lyase</fullName>
        <ecNumber evidence="3">4.4.1.13</ecNumber>
    </recommendedName>
    <alternativeName>
        <fullName evidence="11">Beta-cystathionase</fullName>
    </alternativeName>
    <alternativeName>
        <fullName evidence="12">Cysteine lyase</fullName>
    </alternativeName>
    <alternativeName>
        <fullName evidence="6">Cysteine-S-conjugate beta-lyase</fullName>
    </alternativeName>
</protein>
<dbReference type="RefSeq" id="WP_057786836.1">
    <property type="nucleotide sequence ID" value="NZ_CBDALJ010000023.1"/>
</dbReference>
<evidence type="ECO:0000256" key="9">
    <source>
        <dbReference type="ARBA" id="ARBA00054844"/>
    </source>
</evidence>
<dbReference type="AlphaFoldDB" id="A0A0R2JN59"/>
<gene>
    <name evidence="15" type="ORF">IV67_GL001675</name>
</gene>
<keyword evidence="16" id="KW-1185">Reference proteome</keyword>
<evidence type="ECO:0000256" key="8">
    <source>
        <dbReference type="ARBA" id="ARBA00047625"/>
    </source>
</evidence>
<dbReference type="InterPro" id="IPR054542">
    <property type="entry name" value="Cys_met_metab_PP"/>
</dbReference>
<dbReference type="SUPFAM" id="SSF53383">
    <property type="entry name" value="PLP-dependent transferases"/>
    <property type="match status" value="1"/>
</dbReference>
<dbReference type="GO" id="GO:0003962">
    <property type="term" value="F:cystathionine gamma-synthase activity"/>
    <property type="evidence" value="ECO:0007669"/>
    <property type="project" value="TreeGrafter"/>
</dbReference>
<evidence type="ECO:0000256" key="5">
    <source>
        <dbReference type="ARBA" id="ARBA00046315"/>
    </source>
</evidence>
<dbReference type="InterPro" id="IPR015421">
    <property type="entry name" value="PyrdxlP-dep_Trfase_major"/>
</dbReference>
<dbReference type="GO" id="GO:0030170">
    <property type="term" value="F:pyridoxal phosphate binding"/>
    <property type="evidence" value="ECO:0007669"/>
    <property type="project" value="InterPro"/>
</dbReference>
<evidence type="ECO:0000256" key="3">
    <source>
        <dbReference type="ARBA" id="ARBA00012224"/>
    </source>
</evidence>